<accession>A0A4U1C3T1</accession>
<proteinExistence type="predicted"/>
<name>A0A4U1C3T1_9SPHI</name>
<protein>
    <submittedName>
        <fullName evidence="1">Uncharacterized protein</fullName>
    </submittedName>
</protein>
<evidence type="ECO:0000313" key="1">
    <source>
        <dbReference type="EMBL" id="TKC00014.1"/>
    </source>
</evidence>
<dbReference type="Proteomes" id="UP000310477">
    <property type="component" value="Unassembled WGS sequence"/>
</dbReference>
<organism evidence="1 2">
    <name type="scientific">Pedobacter cryotolerans</name>
    <dbReference type="NCBI Taxonomy" id="2571270"/>
    <lineage>
        <taxon>Bacteria</taxon>
        <taxon>Pseudomonadati</taxon>
        <taxon>Bacteroidota</taxon>
        <taxon>Sphingobacteriia</taxon>
        <taxon>Sphingobacteriales</taxon>
        <taxon>Sphingobacteriaceae</taxon>
        <taxon>Pedobacter</taxon>
    </lineage>
</organism>
<keyword evidence="2" id="KW-1185">Reference proteome</keyword>
<evidence type="ECO:0000313" key="2">
    <source>
        <dbReference type="Proteomes" id="UP000310477"/>
    </source>
</evidence>
<dbReference type="EMBL" id="SWBO01000005">
    <property type="protein sequence ID" value="TKC00014.1"/>
    <property type="molecule type" value="Genomic_DNA"/>
</dbReference>
<dbReference type="NCBIfam" id="NF041200">
    <property type="entry name" value="mob_BfmA_Nterm"/>
    <property type="match status" value="1"/>
</dbReference>
<gene>
    <name evidence="1" type="ORF">FA045_11275</name>
</gene>
<dbReference type="AlphaFoldDB" id="A0A4U1C3T1"/>
<dbReference type="RefSeq" id="WP_136877177.1">
    <property type="nucleotide sequence ID" value="NZ_SWBO01000005.1"/>
</dbReference>
<comment type="caution">
    <text evidence="1">The sequence shown here is derived from an EMBL/GenBank/DDBJ whole genome shotgun (WGS) entry which is preliminary data.</text>
</comment>
<dbReference type="OrthoDB" id="944975at2"/>
<sequence>MEQENVNTVKYPAQLDIKFAKVALSLGLTKRELFVKMVEYFYRTKKDPTDINDELMKNTLAKNHKAYTSFIKAQENLLLIPMKESMDRMINNQKEIVKYFNEQVINANKTIIKNLNTTENLITKSLQDKDRIKAIFLQILNNYIKSREELGTFKTREKEELADTVRNQIKYL</sequence>
<dbReference type="InterPro" id="IPR048012">
    <property type="entry name" value="BfmA-like_N"/>
</dbReference>
<reference evidence="1 2" key="1">
    <citation type="submission" date="2019-04" db="EMBL/GenBank/DDBJ databases">
        <title>Pedobacter sp. AR-2-6 sp. nov., isolated from Arctic soil.</title>
        <authorList>
            <person name="Dahal R.H."/>
            <person name="Kim D.-U."/>
        </authorList>
    </citation>
    <scope>NUCLEOTIDE SEQUENCE [LARGE SCALE GENOMIC DNA]</scope>
    <source>
        <strain evidence="1 2">AR-2-6</strain>
    </source>
</reference>